<accession>A0A4S5CGR0</accession>
<dbReference type="Proteomes" id="UP000309618">
    <property type="component" value="Unassembled WGS sequence"/>
</dbReference>
<feature type="transmembrane region" description="Helical" evidence="1">
    <location>
        <begin position="152"/>
        <end position="180"/>
    </location>
</feature>
<proteinExistence type="predicted"/>
<feature type="transmembrane region" description="Helical" evidence="1">
    <location>
        <begin position="79"/>
        <end position="99"/>
    </location>
</feature>
<gene>
    <name evidence="2" type="ORF">E8Q35_12845</name>
</gene>
<feature type="transmembrane region" description="Helical" evidence="1">
    <location>
        <begin position="57"/>
        <end position="73"/>
    </location>
</feature>
<dbReference type="RefSeq" id="WP_136501887.1">
    <property type="nucleotide sequence ID" value="NZ_SSUX01000008.1"/>
</dbReference>
<reference evidence="2 3" key="1">
    <citation type="submission" date="2019-04" db="EMBL/GenBank/DDBJ databases">
        <title>Comparative genomics of Aeromonas veronii strains pathogenic to fish.</title>
        <authorList>
            <person name="Cascarano M.C."/>
            <person name="Smyrli M."/>
            <person name="Katharios P."/>
        </authorList>
    </citation>
    <scope>NUCLEOTIDE SEQUENCE [LARGE SCALE GENOMIC DNA]</scope>
    <source>
        <strain evidence="2 3">XU1</strain>
    </source>
</reference>
<keyword evidence="1" id="KW-1133">Transmembrane helix</keyword>
<evidence type="ECO:0000256" key="1">
    <source>
        <dbReference type="SAM" id="Phobius"/>
    </source>
</evidence>
<protein>
    <submittedName>
        <fullName evidence="2">Uncharacterized protein</fullName>
    </submittedName>
</protein>
<dbReference type="AlphaFoldDB" id="A0A4S5CGR0"/>
<evidence type="ECO:0000313" key="3">
    <source>
        <dbReference type="Proteomes" id="UP000309618"/>
    </source>
</evidence>
<evidence type="ECO:0000313" key="2">
    <source>
        <dbReference type="EMBL" id="THJ45064.1"/>
    </source>
</evidence>
<sequence length="189" mass="21214">MKFEMKLEKLASYIQLAGLAVLLGSAWYGLSFIMAIISYTMMMAPLMLTGSKRKRQANVLLVLGSSLMLMSIVSHWNAIWLMLGTTVMVAGACHLFFALRDLESKYKAADPKPEESLKTKKDVLQSRMVWTAITLFILGLITGQLMEPYWFFGIFLAANAILFIADFFSKMFAMLTAFIITKLRAKSAL</sequence>
<name>A0A4S5CGR0_AERVE</name>
<keyword evidence="1" id="KW-0472">Membrane</keyword>
<feature type="transmembrane region" description="Helical" evidence="1">
    <location>
        <begin position="12"/>
        <end position="37"/>
    </location>
</feature>
<feature type="transmembrane region" description="Helical" evidence="1">
    <location>
        <begin position="128"/>
        <end position="146"/>
    </location>
</feature>
<keyword evidence="1" id="KW-0812">Transmembrane</keyword>
<comment type="caution">
    <text evidence="2">The sequence shown here is derived from an EMBL/GenBank/DDBJ whole genome shotgun (WGS) entry which is preliminary data.</text>
</comment>
<dbReference type="EMBL" id="SSUX01000008">
    <property type="protein sequence ID" value="THJ45064.1"/>
    <property type="molecule type" value="Genomic_DNA"/>
</dbReference>
<organism evidence="2 3">
    <name type="scientific">Aeromonas veronii</name>
    <dbReference type="NCBI Taxonomy" id="654"/>
    <lineage>
        <taxon>Bacteria</taxon>
        <taxon>Pseudomonadati</taxon>
        <taxon>Pseudomonadota</taxon>
        <taxon>Gammaproteobacteria</taxon>
        <taxon>Aeromonadales</taxon>
        <taxon>Aeromonadaceae</taxon>
        <taxon>Aeromonas</taxon>
    </lineage>
</organism>